<proteinExistence type="inferred from homology"/>
<sequence length="294" mass="30776">MSLTKRFGSATAVADVSFRCEPGTLTGFVGPNGAGKSTTLRMICGLARPDSGTSQIDGVPFAELRNPMRTVGALLEATALHPGRSGLATLKRACSLADMPDERPEELLRLVGLEPAAWTRRVGDYSLGMRQRLGIAQALVGDPRILILDEPANGLDPEGIRWMRSLLRDFADRGGTVLLSSHLLAEVQATVDRLVVIGGGRIVASGGLDELLQGSGTLVRAHDMPALEGALRTAGTGFARREDGALSVDAGAEDVGLIALRAGVALTELREADGGDLEDLFFTLTGGEPLKVAA</sequence>
<dbReference type="InterPro" id="IPR027417">
    <property type="entry name" value="P-loop_NTPase"/>
</dbReference>
<dbReference type="PROSITE" id="PS00211">
    <property type="entry name" value="ABC_TRANSPORTER_1"/>
    <property type="match status" value="1"/>
</dbReference>
<dbReference type="PROSITE" id="PS50893">
    <property type="entry name" value="ABC_TRANSPORTER_2"/>
    <property type="match status" value="1"/>
</dbReference>
<comment type="similarity">
    <text evidence="1">Belongs to the ABC transporter superfamily.</text>
</comment>
<dbReference type="SUPFAM" id="SSF52540">
    <property type="entry name" value="P-loop containing nucleoside triphosphate hydrolases"/>
    <property type="match status" value="1"/>
</dbReference>
<dbReference type="EMBL" id="CP088295">
    <property type="protein sequence ID" value="UUY03558.1"/>
    <property type="molecule type" value="Genomic_DNA"/>
</dbReference>
<evidence type="ECO:0000313" key="7">
    <source>
        <dbReference type="Proteomes" id="UP001058860"/>
    </source>
</evidence>
<name>A0ABY5PFY0_9ACTN</name>
<dbReference type="SMART" id="SM00382">
    <property type="entry name" value="AAA"/>
    <property type="match status" value="1"/>
</dbReference>
<gene>
    <name evidence="6" type="ORF">LRS13_23285</name>
</gene>
<feature type="domain" description="ABC transporter" evidence="5">
    <location>
        <begin position="1"/>
        <end position="224"/>
    </location>
</feature>
<reference evidence="7" key="1">
    <citation type="submission" date="2021-11" db="EMBL/GenBank/DDBJ databases">
        <title>Cultivation dependent microbiological survey of springs from the worlds oldest radium mine currently devoted to the extraction of radon-saturated water.</title>
        <authorList>
            <person name="Kapinusova G."/>
            <person name="Smrhova T."/>
            <person name="Strejcek M."/>
            <person name="Suman J."/>
            <person name="Jani K."/>
            <person name="Pajer P."/>
            <person name="Uhlik O."/>
        </authorList>
    </citation>
    <scope>NUCLEOTIDE SEQUENCE [LARGE SCALE GENOMIC DNA]</scope>
    <source>
        <strain evidence="7">J379</strain>
    </source>
</reference>
<evidence type="ECO:0000313" key="6">
    <source>
        <dbReference type="EMBL" id="UUY03558.1"/>
    </source>
</evidence>
<accession>A0ABY5PFY0</accession>
<dbReference type="InterPro" id="IPR017871">
    <property type="entry name" value="ABC_transporter-like_CS"/>
</dbReference>
<evidence type="ECO:0000259" key="5">
    <source>
        <dbReference type="PROSITE" id="PS50893"/>
    </source>
</evidence>
<evidence type="ECO:0000256" key="3">
    <source>
        <dbReference type="ARBA" id="ARBA00022741"/>
    </source>
</evidence>
<dbReference type="Pfam" id="PF00005">
    <property type="entry name" value="ABC_tran"/>
    <property type="match status" value="1"/>
</dbReference>
<evidence type="ECO:0000256" key="1">
    <source>
        <dbReference type="ARBA" id="ARBA00005417"/>
    </source>
</evidence>
<organism evidence="6 7">
    <name type="scientific">Svornostia abyssi</name>
    <dbReference type="NCBI Taxonomy" id="2898438"/>
    <lineage>
        <taxon>Bacteria</taxon>
        <taxon>Bacillati</taxon>
        <taxon>Actinomycetota</taxon>
        <taxon>Thermoleophilia</taxon>
        <taxon>Solirubrobacterales</taxon>
        <taxon>Baekduiaceae</taxon>
        <taxon>Svornostia</taxon>
    </lineage>
</organism>
<keyword evidence="2" id="KW-0813">Transport</keyword>
<dbReference type="GO" id="GO:0005524">
    <property type="term" value="F:ATP binding"/>
    <property type="evidence" value="ECO:0007669"/>
    <property type="project" value="UniProtKB-KW"/>
</dbReference>
<dbReference type="InterPro" id="IPR003593">
    <property type="entry name" value="AAA+_ATPase"/>
</dbReference>
<protein>
    <submittedName>
        <fullName evidence="6">ATP-binding cassette domain-containing protein</fullName>
    </submittedName>
</protein>
<dbReference type="Proteomes" id="UP001058860">
    <property type="component" value="Chromosome"/>
</dbReference>
<dbReference type="PANTHER" id="PTHR43335:SF4">
    <property type="entry name" value="ABC TRANSPORTER, ATP-BINDING PROTEIN"/>
    <property type="match status" value="1"/>
</dbReference>
<keyword evidence="7" id="KW-1185">Reference proteome</keyword>
<dbReference type="Gene3D" id="3.40.50.300">
    <property type="entry name" value="P-loop containing nucleotide triphosphate hydrolases"/>
    <property type="match status" value="1"/>
</dbReference>
<dbReference type="InterPro" id="IPR003439">
    <property type="entry name" value="ABC_transporter-like_ATP-bd"/>
</dbReference>
<keyword evidence="4 6" id="KW-0067">ATP-binding</keyword>
<dbReference type="PANTHER" id="PTHR43335">
    <property type="entry name" value="ABC TRANSPORTER, ATP-BINDING PROTEIN"/>
    <property type="match status" value="1"/>
</dbReference>
<evidence type="ECO:0000256" key="4">
    <source>
        <dbReference type="ARBA" id="ARBA00022840"/>
    </source>
</evidence>
<evidence type="ECO:0000256" key="2">
    <source>
        <dbReference type="ARBA" id="ARBA00022448"/>
    </source>
</evidence>
<keyword evidence="3" id="KW-0547">Nucleotide-binding</keyword>